<dbReference type="Proteomes" id="UP000717696">
    <property type="component" value="Unassembled WGS sequence"/>
</dbReference>
<evidence type="ECO:0000313" key="2">
    <source>
        <dbReference type="EMBL" id="KAH7118186.1"/>
    </source>
</evidence>
<keyword evidence="3" id="KW-1185">Reference proteome</keyword>
<feature type="region of interest" description="Disordered" evidence="1">
    <location>
        <begin position="1"/>
        <end position="20"/>
    </location>
</feature>
<protein>
    <submittedName>
        <fullName evidence="2">Uncharacterized protein</fullName>
    </submittedName>
</protein>
<accession>A0A9P9IEW8</accession>
<dbReference type="AlphaFoldDB" id="A0A9P9IEW8"/>
<reference evidence="2" key="1">
    <citation type="journal article" date="2021" name="Nat. Commun.">
        <title>Genetic determinants of endophytism in the Arabidopsis root mycobiome.</title>
        <authorList>
            <person name="Mesny F."/>
            <person name="Miyauchi S."/>
            <person name="Thiergart T."/>
            <person name="Pickel B."/>
            <person name="Atanasova L."/>
            <person name="Karlsson M."/>
            <person name="Huettel B."/>
            <person name="Barry K.W."/>
            <person name="Haridas S."/>
            <person name="Chen C."/>
            <person name="Bauer D."/>
            <person name="Andreopoulos W."/>
            <person name="Pangilinan J."/>
            <person name="LaButti K."/>
            <person name="Riley R."/>
            <person name="Lipzen A."/>
            <person name="Clum A."/>
            <person name="Drula E."/>
            <person name="Henrissat B."/>
            <person name="Kohler A."/>
            <person name="Grigoriev I.V."/>
            <person name="Martin F.M."/>
            <person name="Hacquard S."/>
        </authorList>
    </citation>
    <scope>NUCLEOTIDE SEQUENCE</scope>
    <source>
        <strain evidence="2">MPI-CAGE-AT-0021</strain>
    </source>
</reference>
<sequence>MWSRAKGGAERTEMDEDLGKKWTKSASDQFRGLRERQVYIGKLNKTSSIPRLRAQESRLRGLHLSVIDFPHARSRKRLVDGGRGFRVPRNRTESNSPRTFWSLIAMSVKDDEEPWPDKALCPLRLAGEIIEPTAGDDFLDLGEGRWDPKASHNLPERKMAADLICADTSSIGDGTRSQHRLYTTHSLLALGRTTEPRPLRVTVTVTKPIQLPKDCTKEQCFFCFWDEKKRHTDRIRPFCTRYRARDHVHSHHLRGLDDRPIICPHPNCKRAGIELHGTDAMKSHLTRQHDYGIFNTYKGGAQERAMEIRRGTSETVRCAPAALFGMAASRPVGTLMSCYDVKDRIV</sequence>
<evidence type="ECO:0000313" key="3">
    <source>
        <dbReference type="Proteomes" id="UP000717696"/>
    </source>
</evidence>
<dbReference type="EMBL" id="JAGMUU010000032">
    <property type="protein sequence ID" value="KAH7118186.1"/>
    <property type="molecule type" value="Genomic_DNA"/>
</dbReference>
<comment type="caution">
    <text evidence="2">The sequence shown here is derived from an EMBL/GenBank/DDBJ whole genome shotgun (WGS) entry which is preliminary data.</text>
</comment>
<organism evidence="2 3">
    <name type="scientific">Dactylonectria estremocensis</name>
    <dbReference type="NCBI Taxonomy" id="1079267"/>
    <lineage>
        <taxon>Eukaryota</taxon>
        <taxon>Fungi</taxon>
        <taxon>Dikarya</taxon>
        <taxon>Ascomycota</taxon>
        <taxon>Pezizomycotina</taxon>
        <taxon>Sordariomycetes</taxon>
        <taxon>Hypocreomycetidae</taxon>
        <taxon>Hypocreales</taxon>
        <taxon>Nectriaceae</taxon>
        <taxon>Dactylonectria</taxon>
    </lineage>
</organism>
<feature type="compositionally biased region" description="Basic and acidic residues" evidence="1">
    <location>
        <begin position="7"/>
        <end position="20"/>
    </location>
</feature>
<dbReference type="OrthoDB" id="4958261at2759"/>
<name>A0A9P9IEW8_9HYPO</name>
<gene>
    <name evidence="2" type="ORF">B0J13DRAFT_532795</name>
</gene>
<evidence type="ECO:0000256" key="1">
    <source>
        <dbReference type="SAM" id="MobiDB-lite"/>
    </source>
</evidence>
<proteinExistence type="predicted"/>